<evidence type="ECO:0000259" key="1">
    <source>
        <dbReference type="Pfam" id="PF06985"/>
    </source>
</evidence>
<dbReference type="PANTHER" id="PTHR24148:SF64">
    <property type="entry name" value="HETEROKARYON INCOMPATIBILITY DOMAIN-CONTAINING PROTEIN"/>
    <property type="match status" value="1"/>
</dbReference>
<protein>
    <submittedName>
        <fullName evidence="2">Heterokaryon incompatibility</fullName>
    </submittedName>
</protein>
<evidence type="ECO:0000313" key="2">
    <source>
        <dbReference type="EMBL" id="KAF0324019.1"/>
    </source>
</evidence>
<sequence length="850" mass="96607">MVARGGRLPPFIFPRCAIDGVVSPAECSAQGYHQCLPEVLAICCSLVQAYEARTPGSTAFVWKSIYKEVGRIREEYDSFGREELVSAGQAMTIYVLLQVKDQDSIPHNDIDFLISTPVLLARKLYFQMDYTSNFINGASLDRREWALRESVRRNVCLNFGFELLVDADFSGGKAATCGYDRVAVPTGRYLWEPVSNIEWSARYKKMEAEIRKKPLSIQDLRQDKREIRLLVVDPMDFAVNTVHVSMEIVSLDDQPEYDALSYVWGSSSPPRGERGKLYVDGHMQTLFQALRSIRSYPKTPPRRIWVDAVCINQQDHQEKSWQILLMAGIYRLASTTYKFTNDNLKGIRAASQLHARKFRADMNHFKSTAGDQNADRPQPELKQNNIGVAIWRDSSQTSKNWRAIKLLLSHPWWGRRWVIQEAFFSRNPVLICGSASDLLPLDKIAQIAVWHQKFASSAHKVPDFIRTLFDSCPFYPLLREWKLYRTDPDVHRAPLPRWMTLAKGFKQSLSRDMVFGLLSLASPEDQLRIKPDYYHSDETVFTSIFAYLTKTYGINPVRFRSLEFKKPLPSWCGIWGPRYQAEAGSILHFAARRGRKSFKAGARTKRVARALENHAAAGRGERNERVEGAGPIDNSVLGLQGIYFDEVAVAIPSGITAKTIYTSSMASIEESFQSAIQCWQKRWAGLKYDPYGSGNDFPWDLCRTLLGDWTEGLTDEEWLAHYQLWLKGISCWQAPKCKRGLSFGARKCPETGLNDVVGREDCFYRSSRICCYNRSLMITARGFIGLAPLETMVGDTISVFYGSLIPLVLRRNGDGEMYSLVGETYVHGIMYGEAVETKDESCPEQEFLLS</sequence>
<evidence type="ECO:0000313" key="3">
    <source>
        <dbReference type="Proteomes" id="UP000434172"/>
    </source>
</evidence>
<organism evidence="2 3">
    <name type="scientific">Colletotrichum asianum</name>
    <dbReference type="NCBI Taxonomy" id="702518"/>
    <lineage>
        <taxon>Eukaryota</taxon>
        <taxon>Fungi</taxon>
        <taxon>Dikarya</taxon>
        <taxon>Ascomycota</taxon>
        <taxon>Pezizomycotina</taxon>
        <taxon>Sordariomycetes</taxon>
        <taxon>Hypocreomycetidae</taxon>
        <taxon>Glomerellales</taxon>
        <taxon>Glomerellaceae</taxon>
        <taxon>Colletotrichum</taxon>
        <taxon>Colletotrichum gloeosporioides species complex</taxon>
    </lineage>
</organism>
<gene>
    <name evidence="2" type="ORF">GQ607_008724</name>
</gene>
<dbReference type="InterPro" id="IPR052895">
    <property type="entry name" value="HetReg/Transcr_Mod"/>
</dbReference>
<dbReference type="AlphaFoldDB" id="A0A8H3WBK7"/>
<name>A0A8H3WBK7_9PEZI</name>
<dbReference type="Proteomes" id="UP000434172">
    <property type="component" value="Unassembled WGS sequence"/>
</dbReference>
<comment type="caution">
    <text evidence="2">The sequence shown here is derived from an EMBL/GenBank/DDBJ whole genome shotgun (WGS) entry which is preliminary data.</text>
</comment>
<dbReference type="OrthoDB" id="5423818at2759"/>
<dbReference type="PANTHER" id="PTHR24148">
    <property type="entry name" value="ANKYRIN REPEAT DOMAIN-CONTAINING PROTEIN 39 HOMOLOG-RELATED"/>
    <property type="match status" value="1"/>
</dbReference>
<dbReference type="Pfam" id="PF26639">
    <property type="entry name" value="Het-6_barrel"/>
    <property type="match status" value="1"/>
</dbReference>
<proteinExistence type="predicted"/>
<dbReference type="EMBL" id="WOWK01000047">
    <property type="protein sequence ID" value="KAF0324019.1"/>
    <property type="molecule type" value="Genomic_DNA"/>
</dbReference>
<feature type="domain" description="Heterokaryon incompatibility" evidence="1">
    <location>
        <begin position="257"/>
        <end position="421"/>
    </location>
</feature>
<dbReference type="Pfam" id="PF06985">
    <property type="entry name" value="HET"/>
    <property type="match status" value="1"/>
</dbReference>
<accession>A0A8H3WBK7</accession>
<reference evidence="2 3" key="1">
    <citation type="submission" date="2019-12" db="EMBL/GenBank/DDBJ databases">
        <title>A genome sequence resource for the geographically widespread anthracnose pathogen Colletotrichum asianum.</title>
        <authorList>
            <person name="Meng Y."/>
        </authorList>
    </citation>
    <scope>NUCLEOTIDE SEQUENCE [LARGE SCALE GENOMIC DNA]</scope>
    <source>
        <strain evidence="2 3">ICMP 18580</strain>
    </source>
</reference>
<keyword evidence="3" id="KW-1185">Reference proteome</keyword>
<dbReference type="InterPro" id="IPR010730">
    <property type="entry name" value="HET"/>
</dbReference>